<evidence type="ECO:0000259" key="2">
    <source>
        <dbReference type="PROSITE" id="PS50846"/>
    </source>
</evidence>
<dbReference type="InterPro" id="IPR017969">
    <property type="entry name" value="Heavy-metal-associated_CS"/>
</dbReference>
<name>A0A381YX41_9ZZZZ</name>
<dbReference type="PROSITE" id="PS50846">
    <property type="entry name" value="HMA_2"/>
    <property type="match status" value="1"/>
</dbReference>
<dbReference type="Gene3D" id="3.30.70.100">
    <property type="match status" value="1"/>
</dbReference>
<dbReference type="CDD" id="cd00371">
    <property type="entry name" value="HMA"/>
    <property type="match status" value="1"/>
</dbReference>
<protein>
    <recommendedName>
        <fullName evidence="2">HMA domain-containing protein</fullName>
    </recommendedName>
</protein>
<gene>
    <name evidence="3" type="ORF">METZ01_LOCUS134056</name>
</gene>
<dbReference type="InterPro" id="IPR006121">
    <property type="entry name" value="HMA_dom"/>
</dbReference>
<dbReference type="PANTHER" id="PTHR46594:SF4">
    <property type="entry name" value="P-TYPE CATION-TRANSPORTING ATPASE"/>
    <property type="match status" value="1"/>
</dbReference>
<reference evidence="3" key="1">
    <citation type="submission" date="2018-05" db="EMBL/GenBank/DDBJ databases">
        <authorList>
            <person name="Lanie J.A."/>
            <person name="Ng W.-L."/>
            <person name="Kazmierczak K.M."/>
            <person name="Andrzejewski T.M."/>
            <person name="Davidsen T.M."/>
            <person name="Wayne K.J."/>
            <person name="Tettelin H."/>
            <person name="Glass J.I."/>
            <person name="Rusch D."/>
            <person name="Podicherti R."/>
            <person name="Tsui H.-C.T."/>
            <person name="Winkler M.E."/>
        </authorList>
    </citation>
    <scope>NUCLEOTIDE SEQUENCE</scope>
</reference>
<dbReference type="FunFam" id="3.30.70.100:FF:000005">
    <property type="entry name" value="Copper-exporting P-type ATPase A"/>
    <property type="match status" value="1"/>
</dbReference>
<dbReference type="PANTHER" id="PTHR46594">
    <property type="entry name" value="P-TYPE CATION-TRANSPORTING ATPASE"/>
    <property type="match status" value="1"/>
</dbReference>
<dbReference type="EMBL" id="UINC01019204">
    <property type="protein sequence ID" value="SVA81202.1"/>
    <property type="molecule type" value="Genomic_DNA"/>
</dbReference>
<dbReference type="PROSITE" id="PS01047">
    <property type="entry name" value="HMA_1"/>
    <property type="match status" value="1"/>
</dbReference>
<organism evidence="3">
    <name type="scientific">marine metagenome</name>
    <dbReference type="NCBI Taxonomy" id="408172"/>
    <lineage>
        <taxon>unclassified sequences</taxon>
        <taxon>metagenomes</taxon>
        <taxon>ecological metagenomes</taxon>
    </lineage>
</organism>
<dbReference type="GO" id="GO:0046872">
    <property type="term" value="F:metal ion binding"/>
    <property type="evidence" value="ECO:0007669"/>
    <property type="project" value="UniProtKB-KW"/>
</dbReference>
<feature type="domain" description="HMA" evidence="2">
    <location>
        <begin position="2"/>
        <end position="68"/>
    </location>
</feature>
<dbReference type="SUPFAM" id="SSF55008">
    <property type="entry name" value="HMA, heavy metal-associated domain"/>
    <property type="match status" value="1"/>
</dbReference>
<dbReference type="InterPro" id="IPR036163">
    <property type="entry name" value="HMA_dom_sf"/>
</dbReference>
<evidence type="ECO:0000313" key="3">
    <source>
        <dbReference type="EMBL" id="SVA81202.1"/>
    </source>
</evidence>
<dbReference type="Pfam" id="PF00403">
    <property type="entry name" value="HMA"/>
    <property type="match status" value="1"/>
</dbReference>
<sequence length="70" mass="7811">METVNWNISGMHCDGCSARLQKVIYEKDGVQSATVSYAEKQASLEYDSSIISQEQLQDTIEKAGFEITFS</sequence>
<evidence type="ECO:0000256" key="1">
    <source>
        <dbReference type="ARBA" id="ARBA00022723"/>
    </source>
</evidence>
<dbReference type="AlphaFoldDB" id="A0A381YX41"/>
<accession>A0A381YX41</accession>
<proteinExistence type="predicted"/>
<keyword evidence="1" id="KW-0479">Metal-binding</keyword>